<dbReference type="AlphaFoldDB" id="H1KUV5"/>
<comment type="function">
    <text evidence="2 11">Catalyzes the insertion of molybdate into adenylated molybdopterin with the concomitant release of AMP.</text>
</comment>
<dbReference type="SUPFAM" id="SSF53218">
    <property type="entry name" value="Molybdenum cofactor biosynthesis proteins"/>
    <property type="match status" value="1"/>
</dbReference>
<dbReference type="SMART" id="SM00852">
    <property type="entry name" value="MoCF_biosynth"/>
    <property type="match status" value="1"/>
</dbReference>
<dbReference type="GO" id="GO:0046872">
    <property type="term" value="F:metal ion binding"/>
    <property type="evidence" value="ECO:0007669"/>
    <property type="project" value="UniProtKB-UniRule"/>
</dbReference>
<feature type="non-terminal residue" evidence="13">
    <location>
        <position position="1"/>
    </location>
</feature>
<dbReference type="Gene3D" id="3.90.105.10">
    <property type="entry name" value="Molybdopterin biosynthesis moea protein, domain 2"/>
    <property type="match status" value="1"/>
</dbReference>
<evidence type="ECO:0000259" key="12">
    <source>
        <dbReference type="SMART" id="SM00852"/>
    </source>
</evidence>
<dbReference type="Proteomes" id="UP000004382">
    <property type="component" value="Unassembled WGS sequence"/>
</dbReference>
<reference evidence="13 14" key="1">
    <citation type="submission" date="2011-09" db="EMBL/GenBank/DDBJ databases">
        <title>The draft genome of Methylobacterium extorquens DSM 13060.</title>
        <authorList>
            <consortium name="US DOE Joint Genome Institute (JGI-PGF)"/>
            <person name="Lucas S."/>
            <person name="Han J."/>
            <person name="Lapidus A."/>
            <person name="Cheng J.-F."/>
            <person name="Goodwin L."/>
            <person name="Pitluck S."/>
            <person name="Peters L."/>
            <person name="Land M.L."/>
            <person name="Hauser L."/>
            <person name="Koskimaki J."/>
            <person name="Halonen O."/>
            <person name="Pirttila A."/>
            <person name="Frank C."/>
            <person name="Woyke T.J."/>
        </authorList>
    </citation>
    <scope>NUCLEOTIDE SEQUENCE [LARGE SCALE GENOMIC DNA]</scope>
    <source>
        <strain evidence="13 14">DSM 13060</strain>
    </source>
</reference>
<dbReference type="InterPro" id="IPR008284">
    <property type="entry name" value="MoCF_biosynth_CS"/>
</dbReference>
<evidence type="ECO:0000256" key="1">
    <source>
        <dbReference type="ARBA" id="ARBA00001946"/>
    </source>
</evidence>
<protein>
    <recommendedName>
        <fullName evidence="11">Molybdopterin molybdenumtransferase</fullName>
        <ecNumber evidence="11">2.10.1.1</ecNumber>
    </recommendedName>
</protein>
<keyword evidence="9 11" id="KW-0501">Molybdenum cofactor biosynthesis</keyword>
<accession>H1KUV5</accession>
<comment type="similarity">
    <text evidence="4 11">Belongs to the MoeA family.</text>
</comment>
<dbReference type="UniPathway" id="UPA00344"/>
<evidence type="ECO:0000313" key="13">
    <source>
        <dbReference type="EMBL" id="EHP79228.1"/>
    </source>
</evidence>
<dbReference type="NCBIfam" id="TIGR00177">
    <property type="entry name" value="molyb_syn"/>
    <property type="match status" value="1"/>
</dbReference>
<evidence type="ECO:0000256" key="5">
    <source>
        <dbReference type="ARBA" id="ARBA00022505"/>
    </source>
</evidence>
<comment type="pathway">
    <text evidence="3 11">Cofactor biosynthesis; molybdopterin biosynthesis.</text>
</comment>
<dbReference type="Gene3D" id="3.40.980.10">
    <property type="entry name" value="MoaB/Mog-like domain"/>
    <property type="match status" value="1"/>
</dbReference>
<evidence type="ECO:0000256" key="11">
    <source>
        <dbReference type="RuleBase" id="RU365090"/>
    </source>
</evidence>
<dbReference type="Pfam" id="PF00994">
    <property type="entry name" value="MoCF_biosynth"/>
    <property type="match status" value="1"/>
</dbReference>
<proteinExistence type="inferred from homology"/>
<evidence type="ECO:0000256" key="6">
    <source>
        <dbReference type="ARBA" id="ARBA00022679"/>
    </source>
</evidence>
<keyword evidence="8 11" id="KW-0460">Magnesium</keyword>
<dbReference type="GO" id="GO:0061599">
    <property type="term" value="F:molybdopterin molybdotransferase activity"/>
    <property type="evidence" value="ECO:0007669"/>
    <property type="project" value="UniProtKB-UniRule"/>
</dbReference>
<dbReference type="Pfam" id="PF03454">
    <property type="entry name" value="MoeA_C"/>
    <property type="match status" value="1"/>
</dbReference>
<sequence length="253" mass="27071">RLRPQDLALAAATGHAQIAVRRRLRVAVFSTGDELTEPGAPLRPGAIHDSNRVLLVTLLNRLGVAVDDLGILRDDPVTLPAHLAEAARDHDLILTSGGVSTGEEDHVKTAVDAQGRLMLWRLAIKPGRPVAVGLVAGTPFVGLPGNPVAVYITLLFVVRPLLARLGGARYEPPLSWPVRAGFSYRKKAGRREFVRVSLVRSGEGDLEAQKFPRDGAGVLTSLTESDGLVELPDDATGVSPGDSLAYYPHVLLW</sequence>
<evidence type="ECO:0000256" key="7">
    <source>
        <dbReference type="ARBA" id="ARBA00022723"/>
    </source>
</evidence>
<keyword evidence="7 11" id="KW-0479">Metal-binding</keyword>
<evidence type="ECO:0000256" key="4">
    <source>
        <dbReference type="ARBA" id="ARBA00010763"/>
    </source>
</evidence>
<dbReference type="InterPro" id="IPR038987">
    <property type="entry name" value="MoeA-like"/>
</dbReference>
<dbReference type="PATRIC" id="fig|882800.3.peg.6136"/>
<dbReference type="InterPro" id="IPR036688">
    <property type="entry name" value="MoeA_C_domain_IV_sf"/>
</dbReference>
<keyword evidence="6 11" id="KW-0808">Transferase</keyword>
<gene>
    <name evidence="13" type="ORF">MetexDRAFT_6418</name>
</gene>
<dbReference type="FunFam" id="3.40.980.10:FF:000004">
    <property type="entry name" value="Molybdopterin molybdenumtransferase"/>
    <property type="match status" value="1"/>
</dbReference>
<dbReference type="CDD" id="cd00887">
    <property type="entry name" value="MoeA"/>
    <property type="match status" value="1"/>
</dbReference>
<dbReference type="GO" id="GO:0005829">
    <property type="term" value="C:cytosol"/>
    <property type="evidence" value="ECO:0007669"/>
    <property type="project" value="TreeGrafter"/>
</dbReference>
<organism evidence="13 14">
    <name type="scientific">Methylorubrum extorquens DSM 13060</name>
    <dbReference type="NCBI Taxonomy" id="882800"/>
    <lineage>
        <taxon>Bacteria</taxon>
        <taxon>Pseudomonadati</taxon>
        <taxon>Pseudomonadota</taxon>
        <taxon>Alphaproteobacteria</taxon>
        <taxon>Hyphomicrobiales</taxon>
        <taxon>Methylobacteriaceae</taxon>
        <taxon>Methylorubrum</taxon>
    </lineage>
</organism>
<evidence type="ECO:0000256" key="10">
    <source>
        <dbReference type="ARBA" id="ARBA00047317"/>
    </source>
</evidence>
<evidence type="ECO:0000256" key="8">
    <source>
        <dbReference type="ARBA" id="ARBA00022842"/>
    </source>
</evidence>
<evidence type="ECO:0000256" key="2">
    <source>
        <dbReference type="ARBA" id="ARBA00002901"/>
    </source>
</evidence>
<evidence type="ECO:0000313" key="14">
    <source>
        <dbReference type="Proteomes" id="UP000004382"/>
    </source>
</evidence>
<dbReference type="RefSeq" id="WP_003607092.1">
    <property type="nucleotide sequence ID" value="NZ_AGJK01000429.1"/>
</dbReference>
<dbReference type="InterPro" id="IPR001453">
    <property type="entry name" value="MoaB/Mog_dom"/>
</dbReference>
<dbReference type="PANTHER" id="PTHR10192:SF5">
    <property type="entry name" value="GEPHYRIN"/>
    <property type="match status" value="1"/>
</dbReference>
<dbReference type="Gene3D" id="2.40.340.10">
    <property type="entry name" value="MoeA, C-terminal, domain IV"/>
    <property type="match status" value="1"/>
</dbReference>
<evidence type="ECO:0000256" key="3">
    <source>
        <dbReference type="ARBA" id="ARBA00005046"/>
    </source>
</evidence>
<feature type="domain" description="MoaB/Mog" evidence="12">
    <location>
        <begin position="27"/>
        <end position="164"/>
    </location>
</feature>
<dbReference type="EMBL" id="AGJK01000429">
    <property type="protein sequence ID" value="EHP79228.1"/>
    <property type="molecule type" value="Genomic_DNA"/>
</dbReference>
<name>H1KUV5_METEX</name>
<dbReference type="PROSITE" id="PS01079">
    <property type="entry name" value="MOCF_BIOSYNTHESIS_2"/>
    <property type="match status" value="1"/>
</dbReference>
<keyword evidence="5 11" id="KW-0500">Molybdenum</keyword>
<dbReference type="PANTHER" id="PTHR10192">
    <property type="entry name" value="MOLYBDOPTERIN BIOSYNTHESIS PROTEIN"/>
    <property type="match status" value="1"/>
</dbReference>
<evidence type="ECO:0000256" key="9">
    <source>
        <dbReference type="ARBA" id="ARBA00023150"/>
    </source>
</evidence>
<dbReference type="GO" id="GO:0006777">
    <property type="term" value="P:Mo-molybdopterin cofactor biosynthetic process"/>
    <property type="evidence" value="ECO:0007669"/>
    <property type="project" value="UniProtKB-UniRule"/>
</dbReference>
<comment type="caution">
    <text evidence="13">The sequence shown here is derived from an EMBL/GenBank/DDBJ whole genome shotgun (WGS) entry which is preliminary data.</text>
</comment>
<dbReference type="EC" id="2.10.1.1" evidence="11"/>
<dbReference type="InterPro" id="IPR005111">
    <property type="entry name" value="MoeA_C_domain_IV"/>
</dbReference>
<comment type="catalytic activity">
    <reaction evidence="10">
        <text>adenylyl-molybdopterin + molybdate = Mo-molybdopterin + AMP + H(+)</text>
        <dbReference type="Rhea" id="RHEA:35047"/>
        <dbReference type="ChEBI" id="CHEBI:15378"/>
        <dbReference type="ChEBI" id="CHEBI:36264"/>
        <dbReference type="ChEBI" id="CHEBI:62727"/>
        <dbReference type="ChEBI" id="CHEBI:71302"/>
        <dbReference type="ChEBI" id="CHEBI:456215"/>
        <dbReference type="EC" id="2.10.1.1"/>
    </reaction>
</comment>
<comment type="cofactor">
    <cofactor evidence="1 11">
        <name>Mg(2+)</name>
        <dbReference type="ChEBI" id="CHEBI:18420"/>
    </cofactor>
</comment>
<dbReference type="SUPFAM" id="SSF63867">
    <property type="entry name" value="MoeA C-terminal domain-like"/>
    <property type="match status" value="1"/>
</dbReference>
<dbReference type="InterPro" id="IPR036425">
    <property type="entry name" value="MoaB/Mog-like_dom_sf"/>
</dbReference>